<keyword evidence="1" id="KW-0812">Transmembrane</keyword>
<evidence type="ECO:0000256" key="1">
    <source>
        <dbReference type="SAM" id="Phobius"/>
    </source>
</evidence>
<evidence type="ECO:0000313" key="3">
    <source>
        <dbReference type="Proteomes" id="UP000824002"/>
    </source>
</evidence>
<evidence type="ECO:0000313" key="2">
    <source>
        <dbReference type="EMBL" id="HIS75902.1"/>
    </source>
</evidence>
<feature type="transmembrane region" description="Helical" evidence="1">
    <location>
        <begin position="6"/>
        <end position="22"/>
    </location>
</feature>
<protein>
    <submittedName>
        <fullName evidence="2">Uncharacterized protein</fullName>
    </submittedName>
</protein>
<accession>A0A9D1FLI1</accession>
<dbReference type="EMBL" id="DVJP01000029">
    <property type="protein sequence ID" value="HIS75902.1"/>
    <property type="molecule type" value="Genomic_DNA"/>
</dbReference>
<reference evidence="2" key="1">
    <citation type="submission" date="2020-10" db="EMBL/GenBank/DDBJ databases">
        <authorList>
            <person name="Gilroy R."/>
        </authorList>
    </citation>
    <scope>NUCLEOTIDE SEQUENCE</scope>
    <source>
        <strain evidence="2">CHK199-13235</strain>
    </source>
</reference>
<organism evidence="2 3">
    <name type="scientific">Candidatus Merdivicinus excrementipullorum</name>
    <dbReference type="NCBI Taxonomy" id="2840867"/>
    <lineage>
        <taxon>Bacteria</taxon>
        <taxon>Bacillati</taxon>
        <taxon>Bacillota</taxon>
        <taxon>Clostridia</taxon>
        <taxon>Eubacteriales</taxon>
        <taxon>Oscillospiraceae</taxon>
        <taxon>Oscillospiraceae incertae sedis</taxon>
        <taxon>Candidatus Merdivicinus</taxon>
    </lineage>
</organism>
<feature type="transmembrane region" description="Helical" evidence="1">
    <location>
        <begin position="43"/>
        <end position="63"/>
    </location>
</feature>
<keyword evidence="1" id="KW-0472">Membrane</keyword>
<sequence length="121" mass="13850">MIWWILGGLLVLAAGFWLLLHPEKWEWLAALQKRVQKWKPRTAKGIVITCAVLAVLDLLLLSILPDWTALTVAVLLLAAEMAMFLLYYRCPKCGRVQSPASRHCYFCGEALPWDEQSRRNL</sequence>
<name>A0A9D1FLI1_9FIRM</name>
<dbReference type="AlphaFoldDB" id="A0A9D1FLI1"/>
<reference evidence="2" key="2">
    <citation type="journal article" date="2021" name="PeerJ">
        <title>Extensive microbial diversity within the chicken gut microbiome revealed by metagenomics and culture.</title>
        <authorList>
            <person name="Gilroy R."/>
            <person name="Ravi A."/>
            <person name="Getino M."/>
            <person name="Pursley I."/>
            <person name="Horton D.L."/>
            <person name="Alikhan N.F."/>
            <person name="Baker D."/>
            <person name="Gharbi K."/>
            <person name="Hall N."/>
            <person name="Watson M."/>
            <person name="Adriaenssens E.M."/>
            <person name="Foster-Nyarko E."/>
            <person name="Jarju S."/>
            <person name="Secka A."/>
            <person name="Antonio M."/>
            <person name="Oren A."/>
            <person name="Chaudhuri R.R."/>
            <person name="La Ragione R."/>
            <person name="Hildebrand F."/>
            <person name="Pallen M.J."/>
        </authorList>
    </citation>
    <scope>NUCLEOTIDE SEQUENCE</scope>
    <source>
        <strain evidence="2">CHK199-13235</strain>
    </source>
</reference>
<feature type="transmembrane region" description="Helical" evidence="1">
    <location>
        <begin position="69"/>
        <end position="88"/>
    </location>
</feature>
<comment type="caution">
    <text evidence="2">The sequence shown here is derived from an EMBL/GenBank/DDBJ whole genome shotgun (WGS) entry which is preliminary data.</text>
</comment>
<dbReference type="Proteomes" id="UP000824002">
    <property type="component" value="Unassembled WGS sequence"/>
</dbReference>
<gene>
    <name evidence="2" type="ORF">IAB51_03730</name>
</gene>
<proteinExistence type="predicted"/>
<keyword evidence="1" id="KW-1133">Transmembrane helix</keyword>